<dbReference type="AlphaFoldDB" id="A0A366EYU6"/>
<protein>
    <submittedName>
        <fullName evidence="1">Uncharacterized protein</fullName>
    </submittedName>
</protein>
<proteinExistence type="predicted"/>
<dbReference type="EMBL" id="QNRJ01000002">
    <property type="protein sequence ID" value="RBP06625.1"/>
    <property type="molecule type" value="Genomic_DNA"/>
</dbReference>
<evidence type="ECO:0000313" key="2">
    <source>
        <dbReference type="Proteomes" id="UP000252118"/>
    </source>
</evidence>
<accession>A0A366EYU6</accession>
<organism evidence="1 2">
    <name type="scientific">Rossellomorea aquimaris</name>
    <dbReference type="NCBI Taxonomy" id="189382"/>
    <lineage>
        <taxon>Bacteria</taxon>
        <taxon>Bacillati</taxon>
        <taxon>Bacillota</taxon>
        <taxon>Bacilli</taxon>
        <taxon>Bacillales</taxon>
        <taxon>Bacillaceae</taxon>
        <taxon>Rossellomorea</taxon>
    </lineage>
</organism>
<evidence type="ECO:0000313" key="1">
    <source>
        <dbReference type="EMBL" id="RBP06625.1"/>
    </source>
</evidence>
<dbReference type="RefSeq" id="WP_113968057.1">
    <property type="nucleotide sequence ID" value="NZ_QNRJ01000002.1"/>
</dbReference>
<dbReference type="OrthoDB" id="2928764at2"/>
<name>A0A366EYU6_9BACI</name>
<gene>
    <name evidence="1" type="ORF">DET59_1026</name>
</gene>
<dbReference type="Proteomes" id="UP000252118">
    <property type="component" value="Unassembled WGS sequence"/>
</dbReference>
<reference evidence="1 2" key="1">
    <citation type="submission" date="2018-06" db="EMBL/GenBank/DDBJ databases">
        <title>Freshwater and sediment microbial communities from various areas in North America, analyzing microbe dynamics in response to fracking.</title>
        <authorList>
            <person name="Lamendella R."/>
        </authorList>
    </citation>
    <scope>NUCLEOTIDE SEQUENCE [LARGE SCALE GENOMIC DNA]</scope>
    <source>
        <strain evidence="1 2">97B</strain>
    </source>
</reference>
<comment type="caution">
    <text evidence="1">The sequence shown here is derived from an EMBL/GenBank/DDBJ whole genome shotgun (WGS) entry which is preliminary data.</text>
</comment>
<sequence>MKKSILLVLFCCFGIFQQIDDIQAHSGEEVIQDQAQMAYLEDDSFSLTPSLVTKKIEDKSRIPFNRILPLTSPTLSKVQLYSDYRGDSNGFGVIVKYHSNYLS</sequence>